<proteinExistence type="predicted"/>
<name>A0ABQ7GAM9_DUNSA</name>
<feature type="compositionally biased region" description="Basic and acidic residues" evidence="1">
    <location>
        <begin position="20"/>
        <end position="35"/>
    </location>
</feature>
<reference evidence="2" key="1">
    <citation type="submission" date="2017-08" db="EMBL/GenBank/DDBJ databases">
        <authorList>
            <person name="Polle J.E."/>
            <person name="Barry K."/>
            <person name="Cushman J."/>
            <person name="Schmutz J."/>
            <person name="Tran D."/>
            <person name="Hathwaick L.T."/>
            <person name="Yim W.C."/>
            <person name="Jenkins J."/>
            <person name="Mckie-Krisberg Z.M."/>
            <person name="Prochnik S."/>
            <person name="Lindquist E."/>
            <person name="Dockter R.B."/>
            <person name="Adam C."/>
            <person name="Molina H."/>
            <person name="Bunkerborg J."/>
            <person name="Jin E."/>
            <person name="Buchheim M."/>
            <person name="Magnuson J."/>
        </authorList>
    </citation>
    <scope>NUCLEOTIDE SEQUENCE</scope>
    <source>
        <strain evidence="2">CCAP 19/18</strain>
    </source>
</reference>
<evidence type="ECO:0000313" key="2">
    <source>
        <dbReference type="EMBL" id="KAF5831665.1"/>
    </source>
</evidence>
<evidence type="ECO:0000313" key="3">
    <source>
        <dbReference type="Proteomes" id="UP000815325"/>
    </source>
</evidence>
<feature type="region of interest" description="Disordered" evidence="1">
    <location>
        <begin position="1"/>
        <end position="58"/>
    </location>
</feature>
<dbReference type="Proteomes" id="UP000815325">
    <property type="component" value="Unassembled WGS sequence"/>
</dbReference>
<evidence type="ECO:0000256" key="1">
    <source>
        <dbReference type="SAM" id="MobiDB-lite"/>
    </source>
</evidence>
<keyword evidence="3" id="KW-1185">Reference proteome</keyword>
<comment type="caution">
    <text evidence="2">The sequence shown here is derived from an EMBL/GenBank/DDBJ whole genome shotgun (WGS) entry which is preliminary data.</text>
</comment>
<sequence>EASMMQMAETRRKTKASAHARMEQVEQDRERRELGEDIQETSEEMEIGDFSAEQREGRPPMTLEQMQQHVCQASASALRACGG</sequence>
<protein>
    <submittedName>
        <fullName evidence="2">Uncharacterized protein</fullName>
    </submittedName>
</protein>
<feature type="non-terminal residue" evidence="2">
    <location>
        <position position="83"/>
    </location>
</feature>
<dbReference type="EMBL" id="MU069930">
    <property type="protein sequence ID" value="KAF5831665.1"/>
    <property type="molecule type" value="Genomic_DNA"/>
</dbReference>
<gene>
    <name evidence="2" type="ORF">DUNSADRAFT_12745</name>
</gene>
<feature type="compositionally biased region" description="Acidic residues" evidence="1">
    <location>
        <begin position="36"/>
        <end position="47"/>
    </location>
</feature>
<organism evidence="2 3">
    <name type="scientific">Dunaliella salina</name>
    <name type="common">Green alga</name>
    <name type="synonym">Protococcus salinus</name>
    <dbReference type="NCBI Taxonomy" id="3046"/>
    <lineage>
        <taxon>Eukaryota</taxon>
        <taxon>Viridiplantae</taxon>
        <taxon>Chlorophyta</taxon>
        <taxon>core chlorophytes</taxon>
        <taxon>Chlorophyceae</taxon>
        <taxon>CS clade</taxon>
        <taxon>Chlamydomonadales</taxon>
        <taxon>Dunaliellaceae</taxon>
        <taxon>Dunaliella</taxon>
    </lineage>
</organism>
<accession>A0ABQ7GAM9</accession>
<feature type="non-terminal residue" evidence="2">
    <location>
        <position position="1"/>
    </location>
</feature>